<evidence type="ECO:0000256" key="4">
    <source>
        <dbReference type="ARBA" id="ARBA00022989"/>
    </source>
</evidence>
<dbReference type="InterPro" id="IPR002898">
    <property type="entry name" value="MotA_ExbB_proton_chnl"/>
</dbReference>
<evidence type="ECO:0000256" key="2">
    <source>
        <dbReference type="ARBA" id="ARBA00022475"/>
    </source>
</evidence>
<feature type="domain" description="MotA/TolQ/ExbB proton channel" evidence="8">
    <location>
        <begin position="70"/>
        <end position="193"/>
    </location>
</feature>
<keyword evidence="6" id="KW-0813">Transport</keyword>
<evidence type="ECO:0000256" key="1">
    <source>
        <dbReference type="ARBA" id="ARBA00004651"/>
    </source>
</evidence>
<dbReference type="EMBL" id="FPAW01000024">
    <property type="protein sequence ID" value="SFU07851.1"/>
    <property type="molecule type" value="Genomic_DNA"/>
</dbReference>
<dbReference type="AlphaFoldDB" id="A0A1I7D868"/>
<dbReference type="RefSeq" id="WP_322786801.1">
    <property type="nucleotide sequence ID" value="NZ_FPAW01000024.1"/>
</dbReference>
<protein>
    <submittedName>
        <fullName evidence="9">Biopolymer transport protein ExbB</fullName>
    </submittedName>
</protein>
<name>A0A1I7D868_9RHOB</name>
<dbReference type="InterPro" id="IPR050790">
    <property type="entry name" value="ExbB/TolQ_transport"/>
</dbReference>
<keyword evidence="6" id="KW-0653">Protein transport</keyword>
<dbReference type="PANTHER" id="PTHR30625">
    <property type="entry name" value="PROTEIN TOLQ"/>
    <property type="match status" value="1"/>
</dbReference>
<dbReference type="eggNOG" id="COG0811">
    <property type="taxonomic scope" value="Bacteria"/>
</dbReference>
<feature type="transmembrane region" description="Helical" evidence="7">
    <location>
        <begin position="157"/>
        <end position="181"/>
    </location>
</feature>
<dbReference type="STRING" id="999627.SAMN05216236_12422"/>
<accession>A0A1I7D868</accession>
<keyword evidence="10" id="KW-1185">Reference proteome</keyword>
<keyword evidence="2" id="KW-1003">Cell membrane</keyword>
<comment type="similarity">
    <text evidence="6">Belongs to the exbB/tolQ family.</text>
</comment>
<sequence>MMPTTFAGLGAGGPIMALLAVLSLLSWALIVIKILQLWHSRSGVARRTQAFEQWAEGDKHAAKATLEHGKSPADRITVYAMQALTKGIKGPALEAELTRLGNDELARMNGMIRMLEVIAMISPLLGLLGTVLGMIQSFQELELAEGAANASVLAGGIWQALLTTAAGLLVAIPAAVGAGLMSARIESAAQMIESAVGRLLLIEDHPEL</sequence>
<comment type="subcellular location">
    <subcellularLocation>
        <location evidence="1">Cell membrane</location>
        <topology evidence="1">Multi-pass membrane protein</topology>
    </subcellularLocation>
    <subcellularLocation>
        <location evidence="6">Membrane</location>
        <topology evidence="6">Multi-pass membrane protein</topology>
    </subcellularLocation>
</comment>
<dbReference type="GO" id="GO:0017038">
    <property type="term" value="P:protein import"/>
    <property type="evidence" value="ECO:0007669"/>
    <property type="project" value="TreeGrafter"/>
</dbReference>
<dbReference type="Pfam" id="PF01618">
    <property type="entry name" value="MotA_ExbB"/>
    <property type="match status" value="1"/>
</dbReference>
<proteinExistence type="inferred from homology"/>
<evidence type="ECO:0000259" key="8">
    <source>
        <dbReference type="Pfam" id="PF01618"/>
    </source>
</evidence>
<organism evidence="9 10">
    <name type="scientific">Sedimentitalea nanhaiensis</name>
    <dbReference type="NCBI Taxonomy" id="999627"/>
    <lineage>
        <taxon>Bacteria</taxon>
        <taxon>Pseudomonadati</taxon>
        <taxon>Pseudomonadota</taxon>
        <taxon>Alphaproteobacteria</taxon>
        <taxon>Rhodobacterales</taxon>
        <taxon>Paracoccaceae</taxon>
        <taxon>Sedimentitalea</taxon>
    </lineage>
</organism>
<feature type="transmembrane region" description="Helical" evidence="7">
    <location>
        <begin position="117"/>
        <end position="137"/>
    </location>
</feature>
<gene>
    <name evidence="9" type="ORF">SAMN05216236_12422</name>
</gene>
<keyword evidence="4 7" id="KW-1133">Transmembrane helix</keyword>
<evidence type="ECO:0000256" key="6">
    <source>
        <dbReference type="RuleBase" id="RU004057"/>
    </source>
</evidence>
<dbReference type="PANTHER" id="PTHR30625:SF11">
    <property type="entry name" value="MOTA_TOLQ_EXBB PROTON CHANNEL DOMAIN-CONTAINING PROTEIN"/>
    <property type="match status" value="1"/>
</dbReference>
<evidence type="ECO:0000256" key="5">
    <source>
        <dbReference type="ARBA" id="ARBA00023136"/>
    </source>
</evidence>
<keyword evidence="5 7" id="KW-0472">Membrane</keyword>
<feature type="transmembrane region" description="Helical" evidence="7">
    <location>
        <begin position="6"/>
        <end position="32"/>
    </location>
</feature>
<evidence type="ECO:0000256" key="3">
    <source>
        <dbReference type="ARBA" id="ARBA00022692"/>
    </source>
</evidence>
<keyword evidence="3 7" id="KW-0812">Transmembrane</keyword>
<evidence type="ECO:0000256" key="7">
    <source>
        <dbReference type="SAM" id="Phobius"/>
    </source>
</evidence>
<dbReference type="Proteomes" id="UP000182466">
    <property type="component" value="Unassembled WGS sequence"/>
</dbReference>
<evidence type="ECO:0000313" key="9">
    <source>
        <dbReference type="EMBL" id="SFU07851.1"/>
    </source>
</evidence>
<reference evidence="9 10" key="1">
    <citation type="submission" date="2016-10" db="EMBL/GenBank/DDBJ databases">
        <authorList>
            <person name="de Groot N.N."/>
        </authorList>
    </citation>
    <scope>NUCLEOTIDE SEQUENCE [LARGE SCALE GENOMIC DNA]</scope>
    <source>
        <strain evidence="9 10">CGMCC 1.10959</strain>
    </source>
</reference>
<evidence type="ECO:0000313" key="10">
    <source>
        <dbReference type="Proteomes" id="UP000182466"/>
    </source>
</evidence>
<dbReference type="GO" id="GO:0005886">
    <property type="term" value="C:plasma membrane"/>
    <property type="evidence" value="ECO:0007669"/>
    <property type="project" value="UniProtKB-SubCell"/>
</dbReference>